<comment type="function">
    <text evidence="10">Prenyltransferase that catalyzes in vivo the transfer of the heptaprenyl moiety of heptaprenyl pyrophosphate (HepPP; 35 carbon atoms) to the C3 hydroxyl of sn-glycerol-1-phosphate (G1P), producing heptaprenylglyceryl phosphate (HepGP). This reaction is an ether-bond-formation step in the biosynthesis of archaea-type G1P-based membrane lipids found in Bacillales.</text>
</comment>
<sequence length="238" mass="26936">MLKKEFRKMYDIKKWRHIFKLDPAKHISDDDLDAICMSQTDAIMIGGTDDVTEDNVIHLMSRIRRYPLPLVLEISNIESVMPGFDFYFVPTVLNSTDVAFHNGTLLEALKTYGHSIDFEEVIFEGYVVCNADSKVAKHTKANTDLTTEDLEAYAQMVNHMYRLPVMYIEYSGIYGDVSKVQAVSEHLTETQLFYGGGISSEQQATEMAAIADTIIVGDIIYKDIKKALKTVKIKESSK</sequence>
<dbReference type="GO" id="GO:0120536">
    <property type="term" value="F:heptaprenylglyceryl phosphate synthase activity"/>
    <property type="evidence" value="ECO:0007669"/>
    <property type="project" value="UniProtKB-ARBA"/>
</dbReference>
<accession>A0A7U7EZS0</accession>
<dbReference type="AlphaFoldDB" id="A0A7U7EZS0"/>
<dbReference type="PANTHER" id="PTHR40029">
    <property type="match status" value="1"/>
</dbReference>
<proteinExistence type="inferred from homology"/>
<feature type="binding site" evidence="10">
    <location>
        <position position="197"/>
    </location>
    <ligand>
        <name>sn-glycerol 1-phosphate</name>
        <dbReference type="ChEBI" id="CHEBI:57685"/>
    </ligand>
</feature>
<comment type="catalytic activity">
    <reaction evidence="8 10">
        <text>sn-glycerol 1-phosphate + all-trans-heptaprenyl diphosphate = 3-heptaprenyl-sn-glycero-1-phosphate + diphosphate</text>
        <dbReference type="Rhea" id="RHEA:33495"/>
        <dbReference type="ChEBI" id="CHEBI:33019"/>
        <dbReference type="ChEBI" id="CHEBI:57685"/>
        <dbReference type="ChEBI" id="CHEBI:58206"/>
        <dbReference type="ChEBI" id="CHEBI:64781"/>
        <dbReference type="EC" id="2.5.1.n9"/>
    </reaction>
</comment>
<evidence type="ECO:0000256" key="10">
    <source>
        <dbReference type="HAMAP-Rule" id="MF_00112"/>
    </source>
</evidence>
<comment type="pathway">
    <text evidence="10">Membrane lipid metabolism; glycerophospholipid metabolism.</text>
</comment>
<dbReference type="GO" id="GO:0000287">
    <property type="term" value="F:magnesium ion binding"/>
    <property type="evidence" value="ECO:0007669"/>
    <property type="project" value="UniProtKB-UniRule"/>
</dbReference>
<evidence type="ECO:0000256" key="9">
    <source>
        <dbReference type="ARBA" id="ARBA00066888"/>
    </source>
</evidence>
<dbReference type="NCBIfam" id="NF003199">
    <property type="entry name" value="PRK04169.1-3"/>
    <property type="match status" value="1"/>
</dbReference>
<feature type="binding site" evidence="10">
    <location>
        <position position="22"/>
    </location>
    <ligand>
        <name>Mg(2+)</name>
        <dbReference type="ChEBI" id="CHEBI:18420"/>
    </ligand>
</feature>
<dbReference type="SUPFAM" id="SSF51395">
    <property type="entry name" value="FMN-linked oxidoreductases"/>
    <property type="match status" value="1"/>
</dbReference>
<dbReference type="HAMAP" id="MF_00112">
    <property type="entry name" value="GGGP_HepGP_synthase"/>
    <property type="match status" value="1"/>
</dbReference>
<dbReference type="NCBIfam" id="NF003197">
    <property type="entry name" value="PRK04169.1-1"/>
    <property type="match status" value="1"/>
</dbReference>
<organism evidence="11 12">
    <name type="scientific">Staphylococcus aureus subsp. aureus ST228</name>
    <dbReference type="NCBI Taxonomy" id="1074919"/>
    <lineage>
        <taxon>Bacteria</taxon>
        <taxon>Bacillati</taxon>
        <taxon>Bacillota</taxon>
        <taxon>Bacilli</taxon>
        <taxon>Bacillales</taxon>
        <taxon>Staphylococcaceae</taxon>
        <taxon>Staphylococcus</taxon>
    </lineage>
</organism>
<dbReference type="UniPathway" id="UPA00940"/>
<dbReference type="KEGG" id="saut:SAI1T1_2014460"/>
<dbReference type="KEGG" id="saux:SAI6T6_1014430"/>
<dbReference type="EC" id="2.5.1.n9" evidence="9 10"/>
<reference evidence="11 12" key="1">
    <citation type="journal article" date="2012" name="PLoS ONE">
        <title>Short term evolution of a highly transmissible methicillin-resistant Staphylococcus aureus clone (ST228) in a tertiary care hospital.</title>
        <authorList>
            <person name="Vogel V."/>
            <person name="Falquet L."/>
            <person name="Calderon-Copete S.P."/>
            <person name="Basset P."/>
            <person name="Blanc D.S."/>
        </authorList>
    </citation>
    <scope>NUCLEOTIDE SEQUENCE [LARGE SCALE GENOMIC DNA]</scope>
    <source>
        <strain evidence="12">ST228/18412</strain>
    </source>
</reference>
<evidence type="ECO:0000256" key="6">
    <source>
        <dbReference type="ARBA" id="ARBA00023209"/>
    </source>
</evidence>
<dbReference type="Pfam" id="PF01884">
    <property type="entry name" value="PcrB"/>
    <property type="match status" value="1"/>
</dbReference>
<feature type="binding site" evidence="10">
    <location>
        <begin position="217"/>
        <end position="218"/>
    </location>
    <ligand>
        <name>sn-glycerol 1-phosphate</name>
        <dbReference type="ChEBI" id="CHEBI:57685"/>
    </ligand>
</feature>
<keyword evidence="4 10" id="KW-0460">Magnesium</keyword>
<dbReference type="KEGG" id="sauk:SAI3T3_1014460"/>
<dbReference type="Gene3D" id="3.20.20.390">
    <property type="entry name" value="FMN-linked oxidoreductases"/>
    <property type="match status" value="1"/>
</dbReference>
<dbReference type="KEGG" id="sauj:SAI2T2_1014470"/>
<dbReference type="EMBL" id="HE579071">
    <property type="protein sequence ID" value="CCJ23156.1"/>
    <property type="molecule type" value="Genomic_DNA"/>
</dbReference>
<dbReference type="PANTHER" id="PTHR40029:SF2">
    <property type="entry name" value="HEPTAPRENYLGLYCERYL PHOSPHATE SYNTHASE"/>
    <property type="match status" value="1"/>
</dbReference>
<feature type="binding site" evidence="10">
    <location>
        <begin position="167"/>
        <end position="172"/>
    </location>
    <ligand>
        <name>sn-glycerol 1-phosphate</name>
        <dbReference type="ChEBI" id="CHEBI:57685"/>
    </ligand>
</feature>
<dbReference type="InterPro" id="IPR039074">
    <property type="entry name" value="GGGP/HepGP_synthase_I"/>
</dbReference>
<evidence type="ECO:0000256" key="7">
    <source>
        <dbReference type="ARBA" id="ARBA00023264"/>
    </source>
</evidence>
<comment type="similarity">
    <text evidence="10">Belongs to the GGGP/HepGP synthase family. Group I subfamily.</text>
</comment>
<evidence type="ECO:0000256" key="8">
    <source>
        <dbReference type="ARBA" id="ARBA00048318"/>
    </source>
</evidence>
<keyword evidence="1 10" id="KW-0444">Lipid biosynthesis</keyword>
<dbReference type="Proteomes" id="UP000032744">
    <property type="component" value="Chromosome"/>
</dbReference>
<dbReference type="GO" id="GO:0046474">
    <property type="term" value="P:glycerophospholipid biosynthetic process"/>
    <property type="evidence" value="ECO:0007669"/>
    <property type="project" value="UniProtKB-UniRule"/>
</dbReference>
<dbReference type="FunFam" id="3.20.20.390:FF:000001">
    <property type="entry name" value="Heptaprenylglyceryl phosphate synthase"/>
    <property type="match status" value="1"/>
</dbReference>
<gene>
    <name evidence="10" type="primary">pcrB</name>
    <name evidence="11" type="ORF">SAI7S6_1014470</name>
</gene>
<evidence type="ECO:0000256" key="2">
    <source>
        <dbReference type="ARBA" id="ARBA00022679"/>
    </source>
</evidence>
<comment type="cofactor">
    <cofactor evidence="10">
        <name>Mg(2+)</name>
        <dbReference type="ChEBI" id="CHEBI:18420"/>
    </cofactor>
</comment>
<keyword evidence="2 10" id="KW-0808">Transferase</keyword>
<protein>
    <recommendedName>
        <fullName evidence="9 10">Heptaprenylglyceryl phosphate synthase</fullName>
        <shortName evidence="10">HepGP synthase</shortName>
        <ecNumber evidence="9 10">2.5.1.n9</ecNumber>
    </recommendedName>
    <alternativeName>
        <fullName evidence="10">Glycerol-1-phosphate heptaprenyltransferase</fullName>
    </alternativeName>
</protein>
<evidence type="ECO:0000256" key="4">
    <source>
        <dbReference type="ARBA" id="ARBA00022842"/>
    </source>
</evidence>
<keyword evidence="5 10" id="KW-0443">Lipid metabolism</keyword>
<dbReference type="CDD" id="cd02812">
    <property type="entry name" value="PcrB_like"/>
    <property type="match status" value="1"/>
</dbReference>
<evidence type="ECO:0000313" key="11">
    <source>
        <dbReference type="EMBL" id="CCJ23156.1"/>
    </source>
</evidence>
<keyword evidence="6 10" id="KW-0594">Phospholipid biosynthesis</keyword>
<comment type="caution">
    <text evidence="10">Lacks conserved residue(s) required for the propagation of feature annotation.</text>
</comment>
<keyword evidence="7 10" id="KW-1208">Phospholipid metabolism</keyword>
<dbReference type="NCBIfam" id="TIGR01768">
    <property type="entry name" value="GGGP-family"/>
    <property type="match status" value="1"/>
</dbReference>
<dbReference type="InterPro" id="IPR008205">
    <property type="entry name" value="GGGP_HepGP_synthase"/>
</dbReference>
<dbReference type="NCBIfam" id="NF003200">
    <property type="entry name" value="PRK04169.1-4"/>
    <property type="match status" value="1"/>
</dbReference>
<dbReference type="KEGG" id="sauq:SAI4T8_1014470"/>
<keyword evidence="3 10" id="KW-0479">Metal-binding</keyword>
<feature type="binding site" evidence="10">
    <location>
        <position position="20"/>
    </location>
    <ligand>
        <name>sn-glycerol 1-phosphate</name>
        <dbReference type="ChEBI" id="CHEBI:57685"/>
    </ligand>
</feature>
<feature type="binding site" evidence="10">
    <location>
        <position position="48"/>
    </location>
    <ligand>
        <name>Mg(2+)</name>
        <dbReference type="ChEBI" id="CHEBI:18420"/>
    </ligand>
</feature>
<dbReference type="InterPro" id="IPR038597">
    <property type="entry name" value="GGGP/HepGP_synthase_sf"/>
</dbReference>
<evidence type="ECO:0000313" key="12">
    <source>
        <dbReference type="Proteomes" id="UP000032744"/>
    </source>
</evidence>
<name>A0A7U7EZS0_STAAU</name>
<evidence type="ECO:0000256" key="5">
    <source>
        <dbReference type="ARBA" id="ARBA00023098"/>
    </source>
</evidence>
<evidence type="ECO:0000256" key="3">
    <source>
        <dbReference type="ARBA" id="ARBA00022723"/>
    </source>
</evidence>
<evidence type="ECO:0000256" key="1">
    <source>
        <dbReference type="ARBA" id="ARBA00022516"/>
    </source>
</evidence>
<dbReference type="KEGG" id="sauw:SAI5S5_1014410"/>
<dbReference type="KEGG" id="sauy:SAI8T7_1014450"/>
<comment type="subunit">
    <text evidence="10">Homodimer.</text>
</comment>
<dbReference type="KEGG" id="sauv:SAI7S6_1014470"/>